<gene>
    <name evidence="2" type="ORF">ET495_16045</name>
</gene>
<dbReference type="EMBL" id="CP035495">
    <property type="protein sequence ID" value="QAY64474.1"/>
    <property type="molecule type" value="Genomic_DNA"/>
</dbReference>
<evidence type="ECO:0000256" key="1">
    <source>
        <dbReference type="SAM" id="MobiDB-lite"/>
    </source>
</evidence>
<dbReference type="RefSeq" id="WP_129205616.1">
    <property type="nucleotide sequence ID" value="NZ_CP035495.1"/>
</dbReference>
<dbReference type="Proteomes" id="UP000291758">
    <property type="component" value="Chromosome"/>
</dbReference>
<feature type="compositionally biased region" description="Low complexity" evidence="1">
    <location>
        <begin position="96"/>
        <end position="110"/>
    </location>
</feature>
<dbReference type="AlphaFoldDB" id="A0A4P6EP12"/>
<sequence length="134" mass="14390">MTKTTDGYLQTLVLALHARRVPSHRIGEVVAEVDSHVAETGEDPREAFGDAHDYARVVEPHPPRRGPRLALEALLGGLTVSPSSLLSPEPCAASTSWGCRSRSPPRWPSRCARRRSGARSGCARPCTTRAPASA</sequence>
<proteinExistence type="predicted"/>
<name>A0A4P6EP12_9MICO</name>
<dbReference type="KEGG" id="xyl:ET495_16045"/>
<feature type="region of interest" description="Disordered" evidence="1">
    <location>
        <begin position="85"/>
        <end position="134"/>
    </location>
</feature>
<accession>A0A4P6EP12</accession>
<organism evidence="2 3">
    <name type="scientific">Xylanimonas allomyrinae</name>
    <dbReference type="NCBI Taxonomy" id="2509459"/>
    <lineage>
        <taxon>Bacteria</taxon>
        <taxon>Bacillati</taxon>
        <taxon>Actinomycetota</taxon>
        <taxon>Actinomycetes</taxon>
        <taxon>Micrococcales</taxon>
        <taxon>Promicromonosporaceae</taxon>
        <taxon>Xylanimonas</taxon>
    </lineage>
</organism>
<dbReference type="OrthoDB" id="5192631at2"/>
<reference evidence="2 3" key="1">
    <citation type="submission" date="2019-01" db="EMBL/GenBank/DDBJ databases">
        <title>Genome sequencing of strain 2JSPR-7.</title>
        <authorList>
            <person name="Heo J."/>
            <person name="Kim S.-J."/>
            <person name="Kim J.-S."/>
            <person name="Hong S.-B."/>
            <person name="Kwon S.-W."/>
        </authorList>
    </citation>
    <scope>NUCLEOTIDE SEQUENCE [LARGE SCALE GENOMIC DNA]</scope>
    <source>
        <strain evidence="2 3">2JSPR-7</strain>
    </source>
</reference>
<protein>
    <submittedName>
        <fullName evidence="2">Uncharacterized protein</fullName>
    </submittedName>
</protein>
<evidence type="ECO:0000313" key="2">
    <source>
        <dbReference type="EMBL" id="QAY64474.1"/>
    </source>
</evidence>
<keyword evidence="3" id="KW-1185">Reference proteome</keyword>
<evidence type="ECO:0000313" key="3">
    <source>
        <dbReference type="Proteomes" id="UP000291758"/>
    </source>
</evidence>